<dbReference type="GO" id="GO:0003904">
    <property type="term" value="F:deoxyribodipyrimidine photo-lyase activity"/>
    <property type="evidence" value="ECO:0007669"/>
    <property type="project" value="TreeGrafter"/>
</dbReference>
<dbReference type="PROSITE" id="PS00394">
    <property type="entry name" value="DNA_PHOTOLYASES_1_1"/>
    <property type="match status" value="1"/>
</dbReference>
<feature type="binding site" evidence="4">
    <location>
        <begin position="294"/>
        <end position="296"/>
    </location>
    <ligand>
        <name>FAD</name>
        <dbReference type="ChEBI" id="CHEBI:57692"/>
    </ligand>
</feature>
<dbReference type="GO" id="GO:0071949">
    <property type="term" value="F:FAD binding"/>
    <property type="evidence" value="ECO:0007669"/>
    <property type="project" value="TreeGrafter"/>
</dbReference>
<evidence type="ECO:0000313" key="7">
    <source>
        <dbReference type="EMBL" id="CEA01029.1"/>
    </source>
</evidence>
<name>A0A078M445_9BACL</name>
<evidence type="ECO:0000256" key="4">
    <source>
        <dbReference type="PIRSR" id="PIRSR602081-1"/>
    </source>
</evidence>
<dbReference type="AlphaFoldDB" id="A0A078M445"/>
<evidence type="ECO:0000256" key="1">
    <source>
        <dbReference type="ARBA" id="ARBA00022630"/>
    </source>
</evidence>
<dbReference type="Gene3D" id="1.10.579.10">
    <property type="entry name" value="DNA Cyclobutane Dipyrimidine Photolyase, subunit A, domain 3"/>
    <property type="match status" value="1"/>
</dbReference>
<keyword evidence="2 4" id="KW-0274">FAD</keyword>
<feature type="binding site" evidence="4">
    <location>
        <position position="194"/>
    </location>
    <ligand>
        <name>FAD</name>
        <dbReference type="ChEBI" id="CHEBI:57692"/>
    </ligand>
</feature>
<sequence>MIEVTFHNNLRVMDNAVFASAMRKATVIAVAQTPSLETAQDIFRYLQLQRLHKELAMLGVPLVLRDEVEEDAASLLYDSRELTTKQGTPYKMFTPFYKACRHQKVRELIAKPAPQKAPYETEFPQLALPQWAQKLADVWSQDVREVVEGFAVEYYGLGRDFPSTNAVSRLSPYLAVGAVSPVQLYQRFGHNASFIRQLIWRDFAYYTQRYYPTLASEPLREQFAKFPYQRDVAVQRVWQRGETGYPLVDAGMRELYATGYMHNRVRMVCASFFTKHLLQPWQDGLDYFATHLVDYDEASNALNWQWVAGTGVDASPYFRVFNPTIQQKKFEADAYVAKWLPADYNVQAIVDHKAARERALRAYETIKGES</sequence>
<protein>
    <submittedName>
        <fullName evidence="7">Deoxyribodipyrimidine photo-lyase</fullName>
    </submittedName>
</protein>
<evidence type="ECO:0000256" key="2">
    <source>
        <dbReference type="ARBA" id="ARBA00022827"/>
    </source>
</evidence>
<dbReference type="EMBL" id="LN483074">
    <property type="protein sequence ID" value="CEA01029.1"/>
    <property type="molecule type" value="Genomic_DNA"/>
</dbReference>
<reference evidence="7" key="1">
    <citation type="submission" date="2014-07" db="EMBL/GenBank/DDBJ databases">
        <authorList>
            <person name="Urmite Genomes Urmite Genomes"/>
        </authorList>
    </citation>
    <scope>NUCLEOTIDE SEQUENCE</scope>
    <source>
        <strain evidence="7">13S34_air</strain>
    </source>
</reference>
<evidence type="ECO:0000256" key="3">
    <source>
        <dbReference type="ARBA" id="ARBA00022991"/>
    </source>
</evidence>
<dbReference type="GO" id="GO:0003677">
    <property type="term" value="F:DNA binding"/>
    <property type="evidence" value="ECO:0007669"/>
    <property type="project" value="TreeGrafter"/>
</dbReference>
<dbReference type="HOGENOM" id="CLU_010348_2_2_9"/>
<dbReference type="PANTHER" id="PTHR11455">
    <property type="entry name" value="CRYPTOCHROME"/>
    <property type="match status" value="1"/>
</dbReference>
<proteinExistence type="inferred from homology"/>
<dbReference type="SUPFAM" id="SSF48173">
    <property type="entry name" value="Cryptochrome/photolyase FAD-binding domain"/>
    <property type="match status" value="1"/>
</dbReference>
<organism evidence="7">
    <name type="scientific">Metalysinibacillus saudimassiliensis</name>
    <dbReference type="NCBI Taxonomy" id="1461583"/>
    <lineage>
        <taxon>Bacteria</taxon>
        <taxon>Bacillati</taxon>
        <taxon>Bacillota</taxon>
        <taxon>Bacilli</taxon>
        <taxon>Bacillales</taxon>
        <taxon>Caryophanaceae</taxon>
        <taxon>Metalysinibacillus</taxon>
    </lineage>
</organism>
<evidence type="ECO:0000256" key="5">
    <source>
        <dbReference type="RuleBase" id="RU004182"/>
    </source>
</evidence>
<dbReference type="GO" id="GO:0006950">
    <property type="term" value="P:response to stress"/>
    <property type="evidence" value="ECO:0007669"/>
    <property type="project" value="UniProtKB-ARBA"/>
</dbReference>
<comment type="cofactor">
    <cofactor evidence="4">
        <name>FAD</name>
        <dbReference type="ChEBI" id="CHEBI:57692"/>
    </cofactor>
    <text evidence="4">Binds 1 FAD per subunit.</text>
</comment>
<keyword evidence="7" id="KW-0456">Lyase</keyword>
<feature type="domain" description="Cryptochrome/DNA photolyase FAD-binding" evidence="6">
    <location>
        <begin position="194"/>
        <end position="342"/>
    </location>
</feature>
<dbReference type="PROSITE" id="PS00691">
    <property type="entry name" value="DNA_PHOTOLYASES_1_2"/>
    <property type="match status" value="1"/>
</dbReference>
<dbReference type="InterPro" id="IPR036134">
    <property type="entry name" value="Crypto/Photolyase_FAD-like_sf"/>
</dbReference>
<comment type="similarity">
    <text evidence="5">Belongs to the DNA photolyase family.</text>
</comment>
<dbReference type="SUPFAM" id="SSF52425">
    <property type="entry name" value="Cryptochrome/photolyase, N-terminal domain"/>
    <property type="match status" value="1"/>
</dbReference>
<evidence type="ECO:0000259" key="6">
    <source>
        <dbReference type="Pfam" id="PF03441"/>
    </source>
</evidence>
<dbReference type="PANTHER" id="PTHR11455:SF9">
    <property type="entry name" value="CRYPTOCHROME CIRCADIAN CLOCK 5 ISOFORM X1"/>
    <property type="match status" value="1"/>
</dbReference>
<gene>
    <name evidence="7" type="primary">phrB</name>
    <name evidence="7" type="ORF">BN1050_00759</name>
</gene>
<dbReference type="InterPro" id="IPR018394">
    <property type="entry name" value="DNA_photolyase_1_CS_C"/>
</dbReference>
<dbReference type="InterPro" id="IPR036155">
    <property type="entry name" value="Crypto/Photolyase_N_sf"/>
</dbReference>
<dbReference type="InterPro" id="IPR005101">
    <property type="entry name" value="Cryptochr/Photolyase_FAD-bd"/>
</dbReference>
<dbReference type="GO" id="GO:0009416">
    <property type="term" value="P:response to light stimulus"/>
    <property type="evidence" value="ECO:0007669"/>
    <property type="project" value="TreeGrafter"/>
</dbReference>
<dbReference type="Gene3D" id="1.25.40.80">
    <property type="match status" value="1"/>
</dbReference>
<dbReference type="Pfam" id="PF03441">
    <property type="entry name" value="FAD_binding_7"/>
    <property type="match status" value="1"/>
</dbReference>
<accession>A0A078M445</accession>
<feature type="binding site" evidence="4">
    <location>
        <position position="155"/>
    </location>
    <ligand>
        <name>FAD</name>
        <dbReference type="ChEBI" id="CHEBI:57692"/>
    </ligand>
</feature>
<dbReference type="GO" id="GO:0006139">
    <property type="term" value="P:nucleobase-containing compound metabolic process"/>
    <property type="evidence" value="ECO:0007669"/>
    <property type="project" value="UniProtKB-ARBA"/>
</dbReference>
<dbReference type="PATRIC" id="fig|1461583.4.peg.726"/>
<dbReference type="PRINTS" id="PR00147">
    <property type="entry name" value="DNAPHOTLYASE"/>
</dbReference>
<dbReference type="InterPro" id="IPR002081">
    <property type="entry name" value="Cryptochrome/DNA_photolyase_1"/>
</dbReference>
<keyword evidence="3 5" id="KW-0157">Chromophore</keyword>
<keyword evidence="1 4" id="KW-0285">Flavoprotein</keyword>